<sequence length="618" mass="67634">MSTGSAFRRPACSRPADRPPGRREGERRWRRCAVGWAWAEPYQRRSALTLSEPRPTVRSVVVTPLELSQALFDQVNSLLERRRAAGSDADVTIELSDVTLERPKNRDHGDWASNIAMKLAKRLGMNPREFAAELASSISDVDGIASVEVAGPGFINIRLDAAAAGALAQTIVDAGASFGHSTALAGPAINLEFVSANPTGPLHIGHTRWAALGDSISRVLRAAGASVSNEYYINDAGNQMDNFGLSILAAVKGEPTPEGGYPGSYIADLAARVLDREPKLLELDDAQALHVAREIAYELQLGEIRASLERFNVHFDVFTSERRLHAVDDDGLSAIDTAVERLRAQGHVFDEDDAVWVRTTDFGDDKDRVIRRGNGVYTYFAADAAYYLDKGDRGFAHKIYLLGADHHGYVHRLKALAGAAGDDPEKDVEVLIGQLVSINGAKLSKRAGNIIELDDLQAWLGTDALRYTLARYPADSPLTIDPEILQRRTNDNPVFYVQYAHARTAAVGRNAASSGVDRSVFAPELLEHETESALLGALQEFPRIVAQSAELREPHRVARYLEEVAGLYHRWYDNCRVIPLGDGAVEDVHRTRLWLNDATGIVIRNGLDLLGVSAPDRM</sequence>
<dbReference type="GO" id="GO:0004814">
    <property type="term" value="F:arginine-tRNA ligase activity"/>
    <property type="evidence" value="ECO:0007669"/>
    <property type="project" value="UniProtKB-UniRule"/>
</dbReference>
<dbReference type="InterPro" id="IPR001412">
    <property type="entry name" value="aa-tRNA-synth_I_CS"/>
</dbReference>
<feature type="domain" description="DALR anticodon binding" evidence="13">
    <location>
        <begin position="497"/>
        <end position="618"/>
    </location>
</feature>
<dbReference type="HAMAP" id="MF_00123">
    <property type="entry name" value="Arg_tRNA_synth"/>
    <property type="match status" value="1"/>
</dbReference>
<evidence type="ECO:0000256" key="10">
    <source>
        <dbReference type="HAMAP-Rule" id="MF_00123"/>
    </source>
</evidence>
<dbReference type="SMART" id="SM00836">
    <property type="entry name" value="DALR_1"/>
    <property type="match status" value="1"/>
</dbReference>
<dbReference type="GO" id="GO:0006420">
    <property type="term" value="P:arginyl-tRNA aminoacylation"/>
    <property type="evidence" value="ECO:0007669"/>
    <property type="project" value="UniProtKB-UniRule"/>
</dbReference>
<keyword evidence="8 10" id="KW-0030">Aminoacyl-tRNA synthetase</keyword>
<dbReference type="InterPro" id="IPR008909">
    <property type="entry name" value="DALR_anticod-bd"/>
</dbReference>
<evidence type="ECO:0000256" key="5">
    <source>
        <dbReference type="ARBA" id="ARBA00022741"/>
    </source>
</evidence>
<organism evidence="15 16">
    <name type="scientific">Orlajensenia leifsoniae</name>
    <dbReference type="NCBI Taxonomy" id="2561933"/>
    <lineage>
        <taxon>Bacteria</taxon>
        <taxon>Bacillati</taxon>
        <taxon>Actinomycetota</taxon>
        <taxon>Actinomycetes</taxon>
        <taxon>Micrococcales</taxon>
        <taxon>Microbacteriaceae</taxon>
        <taxon>Orlajensenia</taxon>
    </lineage>
</organism>
<dbReference type="CDD" id="cd00671">
    <property type="entry name" value="ArgRS_core"/>
    <property type="match status" value="1"/>
</dbReference>
<reference evidence="15 16" key="1">
    <citation type="journal article" date="2018" name="J. Microbiol.">
        <title>Leifsonia flava sp. nov., a novel actinobacterium isolated from the rhizosphere of Aquilegia viridiflora.</title>
        <authorList>
            <person name="Cai Y."/>
            <person name="Tao W.Z."/>
            <person name="Ma Y.J."/>
            <person name="Cheng J."/>
            <person name="Zhang M.Y."/>
            <person name="Zhang Y.X."/>
        </authorList>
    </citation>
    <scope>NUCLEOTIDE SEQUENCE [LARGE SCALE GENOMIC DNA]</scope>
    <source>
        <strain evidence="15 16">SYP-B2174</strain>
    </source>
</reference>
<dbReference type="SUPFAM" id="SSF52374">
    <property type="entry name" value="Nucleotidylyl transferase"/>
    <property type="match status" value="1"/>
</dbReference>
<evidence type="ECO:0000259" key="13">
    <source>
        <dbReference type="SMART" id="SM00836"/>
    </source>
</evidence>
<dbReference type="Gene3D" id="3.30.1360.70">
    <property type="entry name" value="Arginyl tRNA synthetase N-terminal domain"/>
    <property type="match status" value="1"/>
</dbReference>
<dbReference type="GO" id="GO:0005737">
    <property type="term" value="C:cytoplasm"/>
    <property type="evidence" value="ECO:0007669"/>
    <property type="project" value="UniProtKB-SubCell"/>
</dbReference>
<dbReference type="Proteomes" id="UP000298127">
    <property type="component" value="Unassembled WGS sequence"/>
</dbReference>
<keyword evidence="7 10" id="KW-0648">Protein biosynthesis</keyword>
<dbReference type="PANTHER" id="PTHR11956:SF5">
    <property type="entry name" value="ARGININE--TRNA LIGASE, CYTOPLASMIC"/>
    <property type="match status" value="1"/>
</dbReference>
<dbReference type="Pfam" id="PF03485">
    <property type="entry name" value="Arg_tRNA_synt_N"/>
    <property type="match status" value="1"/>
</dbReference>
<evidence type="ECO:0000313" key="16">
    <source>
        <dbReference type="Proteomes" id="UP000298127"/>
    </source>
</evidence>
<dbReference type="PROSITE" id="PS00178">
    <property type="entry name" value="AA_TRNA_LIGASE_I"/>
    <property type="match status" value="1"/>
</dbReference>
<proteinExistence type="inferred from homology"/>
<dbReference type="SMART" id="SM01016">
    <property type="entry name" value="Arg_tRNA_synt_N"/>
    <property type="match status" value="1"/>
</dbReference>
<dbReference type="Gene3D" id="1.10.730.10">
    <property type="entry name" value="Isoleucyl-tRNA Synthetase, Domain 1"/>
    <property type="match status" value="1"/>
</dbReference>
<evidence type="ECO:0000313" key="15">
    <source>
        <dbReference type="EMBL" id="TFV96414.1"/>
    </source>
</evidence>
<keyword evidence="4 10" id="KW-0436">Ligase</keyword>
<dbReference type="SUPFAM" id="SSF47323">
    <property type="entry name" value="Anticodon-binding domain of a subclass of class I aminoacyl-tRNA synthetases"/>
    <property type="match status" value="1"/>
</dbReference>
<evidence type="ECO:0000256" key="12">
    <source>
        <dbReference type="SAM" id="MobiDB-lite"/>
    </source>
</evidence>
<dbReference type="InterPro" id="IPR005148">
    <property type="entry name" value="Arg-tRNA-synth_N"/>
</dbReference>
<dbReference type="InterPro" id="IPR001278">
    <property type="entry name" value="Arg-tRNA-ligase"/>
</dbReference>
<evidence type="ECO:0000256" key="2">
    <source>
        <dbReference type="ARBA" id="ARBA00005594"/>
    </source>
</evidence>
<keyword evidence="3 10" id="KW-0963">Cytoplasm</keyword>
<comment type="similarity">
    <text evidence="2 10 11">Belongs to the class-I aminoacyl-tRNA synthetase family.</text>
</comment>
<evidence type="ECO:0000256" key="4">
    <source>
        <dbReference type="ARBA" id="ARBA00022598"/>
    </source>
</evidence>
<dbReference type="FunFam" id="1.10.730.10:FF:000008">
    <property type="entry name" value="Arginine--tRNA ligase"/>
    <property type="match status" value="1"/>
</dbReference>
<feature type="domain" description="Arginyl tRNA synthetase N-terminal" evidence="14">
    <location>
        <begin position="73"/>
        <end position="159"/>
    </location>
</feature>
<name>A0A4Y9QV17_9MICO</name>
<keyword evidence="16" id="KW-1185">Reference proteome</keyword>
<evidence type="ECO:0000256" key="7">
    <source>
        <dbReference type="ARBA" id="ARBA00022917"/>
    </source>
</evidence>
<dbReference type="GO" id="GO:0005524">
    <property type="term" value="F:ATP binding"/>
    <property type="evidence" value="ECO:0007669"/>
    <property type="project" value="UniProtKB-UniRule"/>
</dbReference>
<protein>
    <recommendedName>
        <fullName evidence="10">Arginine--tRNA ligase</fullName>
        <ecNumber evidence="10">6.1.1.19</ecNumber>
    </recommendedName>
    <alternativeName>
        <fullName evidence="10">Arginyl-tRNA synthetase</fullName>
        <shortName evidence="10">ArgRS</shortName>
    </alternativeName>
</protein>
<feature type="compositionally biased region" description="Basic and acidic residues" evidence="12">
    <location>
        <begin position="15"/>
        <end position="25"/>
    </location>
</feature>
<accession>A0A4Y9QV17</accession>
<comment type="catalytic activity">
    <reaction evidence="9 10">
        <text>tRNA(Arg) + L-arginine + ATP = L-arginyl-tRNA(Arg) + AMP + diphosphate</text>
        <dbReference type="Rhea" id="RHEA:20301"/>
        <dbReference type="Rhea" id="RHEA-COMP:9658"/>
        <dbReference type="Rhea" id="RHEA-COMP:9673"/>
        <dbReference type="ChEBI" id="CHEBI:30616"/>
        <dbReference type="ChEBI" id="CHEBI:32682"/>
        <dbReference type="ChEBI" id="CHEBI:33019"/>
        <dbReference type="ChEBI" id="CHEBI:78442"/>
        <dbReference type="ChEBI" id="CHEBI:78513"/>
        <dbReference type="ChEBI" id="CHEBI:456215"/>
        <dbReference type="EC" id="6.1.1.19"/>
    </reaction>
</comment>
<dbReference type="Pfam" id="PF00750">
    <property type="entry name" value="tRNA-synt_1d"/>
    <property type="match status" value="1"/>
</dbReference>
<comment type="subcellular location">
    <subcellularLocation>
        <location evidence="1 10">Cytoplasm</location>
    </subcellularLocation>
</comment>
<evidence type="ECO:0000259" key="14">
    <source>
        <dbReference type="SMART" id="SM01016"/>
    </source>
</evidence>
<dbReference type="PANTHER" id="PTHR11956">
    <property type="entry name" value="ARGINYL-TRNA SYNTHETASE"/>
    <property type="match status" value="1"/>
</dbReference>
<dbReference type="AlphaFoldDB" id="A0A4Y9QV17"/>
<evidence type="ECO:0000256" key="6">
    <source>
        <dbReference type="ARBA" id="ARBA00022840"/>
    </source>
</evidence>
<comment type="subunit">
    <text evidence="10">Monomer.</text>
</comment>
<dbReference type="EC" id="6.1.1.19" evidence="10"/>
<dbReference type="PRINTS" id="PR01038">
    <property type="entry name" value="TRNASYNTHARG"/>
</dbReference>
<dbReference type="SUPFAM" id="SSF55190">
    <property type="entry name" value="Arginyl-tRNA synthetase (ArgRS), N-terminal 'additional' domain"/>
    <property type="match status" value="1"/>
</dbReference>
<dbReference type="EMBL" id="SPQZ01000005">
    <property type="protein sequence ID" value="TFV96414.1"/>
    <property type="molecule type" value="Genomic_DNA"/>
</dbReference>
<evidence type="ECO:0000256" key="11">
    <source>
        <dbReference type="RuleBase" id="RU363038"/>
    </source>
</evidence>
<evidence type="ECO:0000256" key="9">
    <source>
        <dbReference type="ARBA" id="ARBA00049339"/>
    </source>
</evidence>
<comment type="caution">
    <text evidence="15">The sequence shown here is derived from an EMBL/GenBank/DDBJ whole genome shotgun (WGS) entry which is preliminary data.</text>
</comment>
<evidence type="ECO:0000256" key="3">
    <source>
        <dbReference type="ARBA" id="ARBA00022490"/>
    </source>
</evidence>
<keyword evidence="6 10" id="KW-0067">ATP-binding</keyword>
<dbReference type="InterPro" id="IPR035684">
    <property type="entry name" value="ArgRS_core"/>
</dbReference>
<evidence type="ECO:0000256" key="8">
    <source>
        <dbReference type="ARBA" id="ARBA00023146"/>
    </source>
</evidence>
<dbReference type="InterPro" id="IPR036695">
    <property type="entry name" value="Arg-tRNA-synth_N_sf"/>
</dbReference>
<keyword evidence="5 10" id="KW-0547">Nucleotide-binding</keyword>
<dbReference type="InterPro" id="IPR014729">
    <property type="entry name" value="Rossmann-like_a/b/a_fold"/>
</dbReference>
<feature type="short sequence motif" description="'HIGH' region" evidence="10">
    <location>
        <begin position="196"/>
        <end position="206"/>
    </location>
</feature>
<evidence type="ECO:0000256" key="1">
    <source>
        <dbReference type="ARBA" id="ARBA00004496"/>
    </source>
</evidence>
<feature type="region of interest" description="Disordered" evidence="12">
    <location>
        <begin position="1"/>
        <end position="25"/>
    </location>
</feature>
<dbReference type="Pfam" id="PF05746">
    <property type="entry name" value="DALR_1"/>
    <property type="match status" value="1"/>
</dbReference>
<gene>
    <name evidence="10" type="primary">argS</name>
    <name evidence="15" type="ORF">E4M00_13925</name>
</gene>
<dbReference type="Gene3D" id="3.40.50.620">
    <property type="entry name" value="HUPs"/>
    <property type="match status" value="1"/>
</dbReference>
<dbReference type="InterPro" id="IPR009080">
    <property type="entry name" value="tRNAsynth_Ia_anticodon-bd"/>
</dbReference>